<evidence type="ECO:0000256" key="4">
    <source>
        <dbReference type="ARBA" id="ARBA00022801"/>
    </source>
</evidence>
<dbReference type="Gene3D" id="3.40.960.10">
    <property type="entry name" value="VSR Endonuclease"/>
    <property type="match status" value="1"/>
</dbReference>
<keyword evidence="5 6" id="KW-0234">DNA repair</keyword>
<dbReference type="CDD" id="cd00221">
    <property type="entry name" value="Vsr"/>
    <property type="match status" value="1"/>
</dbReference>
<dbReference type="EMBL" id="CP000926">
    <property type="protein sequence ID" value="ABY96439.1"/>
    <property type="molecule type" value="Genomic_DNA"/>
</dbReference>
<evidence type="ECO:0000256" key="6">
    <source>
        <dbReference type="PIRNR" id="PIRNR018267"/>
    </source>
</evidence>
<dbReference type="SUPFAM" id="SSF52980">
    <property type="entry name" value="Restriction endonuclease-like"/>
    <property type="match status" value="1"/>
</dbReference>
<keyword evidence="4 6" id="KW-0378">Hydrolase</keyword>
<dbReference type="PIRSF" id="PIRSF018267">
    <property type="entry name" value="VSR_endonuc"/>
    <property type="match status" value="1"/>
</dbReference>
<keyword evidence="2 6" id="KW-0255">Endonuclease</keyword>
<gene>
    <name evidence="7" type="ordered locus">PputGB1_0528</name>
</gene>
<keyword evidence="1 6" id="KW-0540">Nuclease</keyword>
<dbReference type="InterPro" id="IPR011335">
    <property type="entry name" value="Restrct_endonuc-II-like"/>
</dbReference>
<dbReference type="Pfam" id="PF03852">
    <property type="entry name" value="Vsr"/>
    <property type="match status" value="1"/>
</dbReference>
<accession>B0KKB1</accession>
<reference evidence="7 8" key="1">
    <citation type="submission" date="2008-01" db="EMBL/GenBank/DDBJ databases">
        <title>Complete sequence of Pseudomonas putida GB-1.</title>
        <authorList>
            <consortium name="US DOE Joint Genome Institute"/>
            <person name="Copeland A."/>
            <person name="Lucas S."/>
            <person name="Lapidus A."/>
            <person name="Barry K."/>
            <person name="Glavina del Rio T."/>
            <person name="Dalin E."/>
            <person name="Tice H."/>
            <person name="Pitluck S."/>
            <person name="Bruce D."/>
            <person name="Goodwin L."/>
            <person name="Chertkov O."/>
            <person name="Brettin T."/>
            <person name="Detter J.C."/>
            <person name="Han C."/>
            <person name="Kuske C.R."/>
            <person name="Schmutz J."/>
            <person name="Larimer F."/>
            <person name="Land M."/>
            <person name="Hauser L."/>
            <person name="Kyrpides N."/>
            <person name="Kim E."/>
            <person name="McCarthy J.K."/>
            <person name="Richardson P."/>
        </authorList>
    </citation>
    <scope>NUCLEOTIDE SEQUENCE [LARGE SCALE GENOMIC DNA]</scope>
    <source>
        <strain evidence="7 8">GB-1</strain>
    </source>
</reference>
<dbReference type="GO" id="GO:0006298">
    <property type="term" value="P:mismatch repair"/>
    <property type="evidence" value="ECO:0007669"/>
    <property type="project" value="UniProtKB-UniRule"/>
</dbReference>
<dbReference type="GO" id="GO:0016787">
    <property type="term" value="F:hydrolase activity"/>
    <property type="evidence" value="ECO:0007669"/>
    <property type="project" value="UniProtKB-KW"/>
</dbReference>
<evidence type="ECO:0000313" key="7">
    <source>
        <dbReference type="EMBL" id="ABY96439.1"/>
    </source>
</evidence>
<keyword evidence="3 6" id="KW-0227">DNA damage</keyword>
<proteinExistence type="inferred from homology"/>
<evidence type="ECO:0000256" key="2">
    <source>
        <dbReference type="ARBA" id="ARBA00022759"/>
    </source>
</evidence>
<protein>
    <recommendedName>
        <fullName evidence="6">Very short patch repair endonuclease</fullName>
        <ecNumber evidence="6">3.1.-.-</ecNumber>
    </recommendedName>
</protein>
<sequence length="138" mass="16759">MDRLSVEQRSWLMSRIKGKNTTPELIVRKLVYGMGYRYRLHLKYLQGRPDLTFLRRKKVIFVNGCFWHGHPNCRYGRLPKTRLEYWQEKIEKNKRRDTENIHALQADGWQVLTVWQCELRNLEQLREKLQNFIDGPIT</sequence>
<organism evidence="7 8">
    <name type="scientific">Pseudomonas putida (strain GB-1)</name>
    <dbReference type="NCBI Taxonomy" id="76869"/>
    <lineage>
        <taxon>Bacteria</taxon>
        <taxon>Pseudomonadati</taxon>
        <taxon>Pseudomonadota</taxon>
        <taxon>Gammaproteobacteria</taxon>
        <taxon>Pseudomonadales</taxon>
        <taxon>Pseudomonadaceae</taxon>
        <taxon>Pseudomonas</taxon>
    </lineage>
</organism>
<evidence type="ECO:0000256" key="3">
    <source>
        <dbReference type="ARBA" id="ARBA00022763"/>
    </source>
</evidence>
<dbReference type="Proteomes" id="UP000002157">
    <property type="component" value="Chromosome"/>
</dbReference>
<dbReference type="HOGENOM" id="CLU_111913_1_1_6"/>
<dbReference type="AlphaFoldDB" id="B0KKB1"/>
<comment type="function">
    <text evidence="6">May nick specific sequences that contain T:G mispairs resulting from m5C-deamination.</text>
</comment>
<name>B0KKB1_PSEPG</name>
<dbReference type="REBASE" id="17200">
    <property type="entry name" value="V.PpuGBORF526P"/>
</dbReference>
<evidence type="ECO:0000256" key="5">
    <source>
        <dbReference type="ARBA" id="ARBA00023204"/>
    </source>
</evidence>
<dbReference type="EC" id="3.1.-.-" evidence="6"/>
<evidence type="ECO:0000313" key="8">
    <source>
        <dbReference type="Proteomes" id="UP000002157"/>
    </source>
</evidence>
<dbReference type="KEGG" id="ppg:PputGB1_0528"/>
<dbReference type="InterPro" id="IPR004603">
    <property type="entry name" value="DNA_mismatch_endonuc_vsr"/>
</dbReference>
<dbReference type="GO" id="GO:0004519">
    <property type="term" value="F:endonuclease activity"/>
    <property type="evidence" value="ECO:0007669"/>
    <property type="project" value="UniProtKB-KW"/>
</dbReference>
<dbReference type="RefSeq" id="WP_012270255.1">
    <property type="nucleotide sequence ID" value="NC_010322.1"/>
</dbReference>
<dbReference type="NCBIfam" id="TIGR00632">
    <property type="entry name" value="vsr"/>
    <property type="match status" value="1"/>
</dbReference>
<dbReference type="eggNOG" id="COG3727">
    <property type="taxonomic scope" value="Bacteria"/>
</dbReference>
<comment type="similarity">
    <text evidence="6">Belongs to the vsr family.</text>
</comment>
<evidence type="ECO:0000256" key="1">
    <source>
        <dbReference type="ARBA" id="ARBA00022722"/>
    </source>
</evidence>